<organism evidence="1 2">
    <name type="scientific">Providencia burhodogranariea DSM 19968</name>
    <dbReference type="NCBI Taxonomy" id="1141662"/>
    <lineage>
        <taxon>Bacteria</taxon>
        <taxon>Pseudomonadati</taxon>
        <taxon>Pseudomonadota</taxon>
        <taxon>Gammaproteobacteria</taxon>
        <taxon>Enterobacterales</taxon>
        <taxon>Morganellaceae</taxon>
        <taxon>Providencia</taxon>
    </lineage>
</organism>
<evidence type="ECO:0000313" key="1">
    <source>
        <dbReference type="EMBL" id="EKT64287.1"/>
    </source>
</evidence>
<dbReference type="EMBL" id="AKKL01000011">
    <property type="protein sequence ID" value="EKT64287.1"/>
    <property type="molecule type" value="Genomic_DNA"/>
</dbReference>
<dbReference type="GO" id="GO:0015689">
    <property type="term" value="P:molybdate ion transport"/>
    <property type="evidence" value="ECO:0007669"/>
    <property type="project" value="TreeGrafter"/>
</dbReference>
<reference evidence="1 2" key="1">
    <citation type="journal article" date="2012" name="BMC Genomics">
        <title>Comparative genomics of bacteria in the genus Providencia isolated from wild Drosophila melanogaster.</title>
        <authorList>
            <person name="Galac M.R."/>
            <person name="Lazzaro B.P."/>
        </authorList>
    </citation>
    <scope>NUCLEOTIDE SEQUENCE [LARGE SCALE GENOMIC DNA]</scope>
    <source>
        <strain evidence="1 2">DSM 19968</strain>
    </source>
</reference>
<evidence type="ECO:0000313" key="2">
    <source>
        <dbReference type="Proteomes" id="UP000009336"/>
    </source>
</evidence>
<dbReference type="PANTHER" id="PTHR30632">
    <property type="entry name" value="MOLYBDATE-BINDING PERIPLASMIC PROTEIN"/>
    <property type="match status" value="1"/>
</dbReference>
<dbReference type="PANTHER" id="PTHR30632:SF0">
    <property type="entry name" value="SULFATE-BINDING PROTEIN"/>
    <property type="match status" value="1"/>
</dbReference>
<name>K8X3P3_9GAMM</name>
<dbReference type="Gene3D" id="3.40.190.10">
    <property type="entry name" value="Periplasmic binding protein-like II"/>
    <property type="match status" value="2"/>
</dbReference>
<dbReference type="GO" id="GO:0030973">
    <property type="term" value="F:molybdate ion binding"/>
    <property type="evidence" value="ECO:0007669"/>
    <property type="project" value="TreeGrafter"/>
</dbReference>
<dbReference type="HOGENOM" id="CLU_083611_0_0_6"/>
<dbReference type="SUPFAM" id="SSF53850">
    <property type="entry name" value="Periplasmic binding protein-like II"/>
    <property type="match status" value="1"/>
</dbReference>
<comment type="caution">
    <text evidence="1">The sequence shown here is derived from an EMBL/GenBank/DDBJ whole genome shotgun (WGS) entry which is preliminary data.</text>
</comment>
<dbReference type="Proteomes" id="UP000009336">
    <property type="component" value="Unassembled WGS sequence"/>
</dbReference>
<dbReference type="AlphaFoldDB" id="K8X3P3"/>
<dbReference type="OrthoDB" id="516817at2"/>
<keyword evidence="2" id="KW-1185">Reference proteome</keyword>
<accession>K8X3P3</accession>
<dbReference type="STRING" id="1141662.OOA_02827"/>
<protein>
    <submittedName>
        <fullName evidence="1">Putative ABC transport system periplasmic binding component</fullName>
    </submittedName>
</protein>
<dbReference type="RefSeq" id="WP_008910611.1">
    <property type="nucleotide sequence ID" value="NZ_KB233222.1"/>
</dbReference>
<dbReference type="Pfam" id="PF13531">
    <property type="entry name" value="SBP_bac_11"/>
    <property type="match status" value="1"/>
</dbReference>
<proteinExistence type="predicted"/>
<dbReference type="InterPro" id="IPR050682">
    <property type="entry name" value="ModA/WtpA"/>
</dbReference>
<sequence>MHIMAAGSLRGALSTIIGNFINSYDYPITCEFGPAGLLSQKVINGAVCDLFLSADKSHPMSMLELGMAQVIQPFIGNQLGITTTPQLARQYPNWLQLLGSSELIIGTSTPKDDPCGDYVVQLYKKINQDYPQLAENINLRTRQLVGGKTTASIPAGLLASEWLINTKQADIFIGYHHYHKKIAQISQLATVVIPDEYNINAIYYMAQLNSSAEIFALYLMQPESRGIFIENGFIPL</sequence>
<dbReference type="PATRIC" id="fig|1141662.3.peg.571"/>
<dbReference type="eggNOG" id="COG0725">
    <property type="taxonomic scope" value="Bacteria"/>
</dbReference>
<gene>
    <name evidence="1" type="ORF">OOA_02827</name>
</gene>